<dbReference type="Proteomes" id="UP000373149">
    <property type="component" value="Unassembled WGS sequence"/>
</dbReference>
<reference evidence="2 3" key="1">
    <citation type="submission" date="2019-09" db="EMBL/GenBank/DDBJ databases">
        <authorList>
            <person name="Duangmal K."/>
            <person name="Teo W.F.A."/>
            <person name="Lipun K."/>
        </authorList>
    </citation>
    <scope>NUCLEOTIDE SEQUENCE [LARGE SCALE GENOMIC DNA]</scope>
    <source>
        <strain evidence="2 3">K1PN6</strain>
    </source>
</reference>
<evidence type="ECO:0000256" key="1">
    <source>
        <dbReference type="SAM" id="MobiDB-lite"/>
    </source>
</evidence>
<keyword evidence="3" id="KW-1185">Reference proteome</keyword>
<evidence type="ECO:0008006" key="4">
    <source>
        <dbReference type="Google" id="ProtNLM"/>
    </source>
</evidence>
<name>A0A5N8X0D7_9ACTN</name>
<evidence type="ECO:0000313" key="3">
    <source>
        <dbReference type="Proteomes" id="UP000373149"/>
    </source>
</evidence>
<accession>A0A5N8X0D7</accession>
<comment type="caution">
    <text evidence="2">The sequence shown here is derived from an EMBL/GenBank/DDBJ whole genome shotgun (WGS) entry which is preliminary data.</text>
</comment>
<gene>
    <name evidence="2" type="ORF">FPZ41_32820</name>
</gene>
<sequence>MEQQEQGIVGAHITLRVSRDGGRTWGPRVTYLPSRKDAPIESAGRFPPCECPRCGGEDGKGRKGRKADRPV</sequence>
<organism evidence="2 3">
    <name type="scientific">Streptomyces acidicola</name>
    <dbReference type="NCBI Taxonomy" id="2596892"/>
    <lineage>
        <taxon>Bacteria</taxon>
        <taxon>Bacillati</taxon>
        <taxon>Actinomycetota</taxon>
        <taxon>Actinomycetes</taxon>
        <taxon>Kitasatosporales</taxon>
        <taxon>Streptomycetaceae</taxon>
        <taxon>Streptomyces</taxon>
    </lineage>
</organism>
<dbReference type="AlphaFoldDB" id="A0A5N8X0D7"/>
<proteinExistence type="predicted"/>
<feature type="compositionally biased region" description="Basic and acidic residues" evidence="1">
    <location>
        <begin position="55"/>
        <end position="71"/>
    </location>
</feature>
<evidence type="ECO:0000313" key="2">
    <source>
        <dbReference type="EMBL" id="MPY53090.1"/>
    </source>
</evidence>
<protein>
    <recommendedName>
        <fullName evidence="4">Exo-alpha-sialidase</fullName>
    </recommendedName>
</protein>
<dbReference type="EMBL" id="VMNX01000171">
    <property type="protein sequence ID" value="MPY53090.1"/>
    <property type="molecule type" value="Genomic_DNA"/>
</dbReference>
<feature type="region of interest" description="Disordered" evidence="1">
    <location>
        <begin position="36"/>
        <end position="71"/>
    </location>
</feature>